<comment type="caution">
    <text evidence="1">The sequence shown here is derived from an EMBL/GenBank/DDBJ whole genome shotgun (WGS) entry which is preliminary data.</text>
</comment>
<evidence type="ECO:0000313" key="1">
    <source>
        <dbReference type="EMBL" id="GEQ85014.1"/>
    </source>
</evidence>
<proteinExistence type="predicted"/>
<dbReference type="EMBL" id="BKCF01000001">
    <property type="protein sequence ID" value="GEQ85014.1"/>
    <property type="molecule type" value="Genomic_DNA"/>
</dbReference>
<sequence length="107" mass="11986">MKGLSFLKKFAMHYIVLLFVTALIGQPVLNGFILANNTTGVSVNTVLEEENNEEDSDEETAEDSIDFHLPKLQYLILATSFIEKLKIPVLKEHSLVLDTFIPPPEVV</sequence>
<dbReference type="RefSeq" id="WP_151892950.1">
    <property type="nucleotide sequence ID" value="NZ_BKCF01000001.1"/>
</dbReference>
<organism evidence="1 2">
    <name type="scientific">Patiriisocius marinistellae</name>
    <dbReference type="NCBI Taxonomy" id="2494560"/>
    <lineage>
        <taxon>Bacteria</taxon>
        <taxon>Pseudomonadati</taxon>
        <taxon>Bacteroidota</taxon>
        <taxon>Flavobacteriia</taxon>
        <taxon>Flavobacteriales</taxon>
        <taxon>Flavobacteriaceae</taxon>
        <taxon>Patiriisocius</taxon>
    </lineage>
</organism>
<gene>
    <name evidence="1" type="ORF">ULMS_05220</name>
</gene>
<reference evidence="1 2" key="1">
    <citation type="submission" date="2019-08" db="EMBL/GenBank/DDBJ databases">
        <title>Ulvibacter marinistellae sp. nov., isolated from a starfish, Patiria pectinifera.</title>
        <authorList>
            <person name="Kawano K."/>
            <person name="Ushijima N."/>
            <person name="Kihara M."/>
            <person name="Itoh H."/>
        </authorList>
    </citation>
    <scope>NUCLEOTIDE SEQUENCE [LARGE SCALE GENOMIC DNA]</scope>
    <source>
        <strain evidence="1 2">KK4</strain>
    </source>
</reference>
<dbReference type="AlphaFoldDB" id="A0A5J4FVA9"/>
<accession>A0A5J4FVA9</accession>
<keyword evidence="2" id="KW-1185">Reference proteome</keyword>
<name>A0A5J4FVA9_9FLAO</name>
<dbReference type="Proteomes" id="UP000326994">
    <property type="component" value="Unassembled WGS sequence"/>
</dbReference>
<evidence type="ECO:0000313" key="2">
    <source>
        <dbReference type="Proteomes" id="UP000326994"/>
    </source>
</evidence>
<protein>
    <submittedName>
        <fullName evidence="1">Uncharacterized protein</fullName>
    </submittedName>
</protein>